<evidence type="ECO:0000313" key="3">
    <source>
        <dbReference type="Proteomes" id="UP000612362"/>
    </source>
</evidence>
<comment type="caution">
    <text evidence="2">The sequence shown here is derived from an EMBL/GenBank/DDBJ whole genome shotgun (WGS) entry which is preliminary data.</text>
</comment>
<dbReference type="Proteomes" id="UP000612362">
    <property type="component" value="Unassembled WGS sequence"/>
</dbReference>
<organism evidence="2 3">
    <name type="scientific">Ktedonospora formicarum</name>
    <dbReference type="NCBI Taxonomy" id="2778364"/>
    <lineage>
        <taxon>Bacteria</taxon>
        <taxon>Bacillati</taxon>
        <taxon>Chloroflexota</taxon>
        <taxon>Ktedonobacteria</taxon>
        <taxon>Ktedonobacterales</taxon>
        <taxon>Ktedonobacteraceae</taxon>
        <taxon>Ktedonospora</taxon>
    </lineage>
</organism>
<protein>
    <recommendedName>
        <fullName evidence="4">Secreted protein</fullName>
    </recommendedName>
</protein>
<feature type="chain" id="PRO_5035150518" description="Secreted protein" evidence="1">
    <location>
        <begin position="25"/>
        <end position="91"/>
    </location>
</feature>
<keyword evidence="3" id="KW-1185">Reference proteome</keyword>
<dbReference type="RefSeq" id="WP_220192439.1">
    <property type="nucleotide sequence ID" value="NZ_BNJF01000001.1"/>
</dbReference>
<evidence type="ECO:0000256" key="1">
    <source>
        <dbReference type="SAM" id="SignalP"/>
    </source>
</evidence>
<name>A0A8J3MNM9_9CHLR</name>
<evidence type="ECO:0000313" key="2">
    <source>
        <dbReference type="EMBL" id="GHO42942.1"/>
    </source>
</evidence>
<accession>A0A8J3MNM9</accession>
<keyword evidence="1" id="KW-0732">Signal</keyword>
<feature type="signal peptide" evidence="1">
    <location>
        <begin position="1"/>
        <end position="24"/>
    </location>
</feature>
<dbReference type="AlphaFoldDB" id="A0A8J3MNM9"/>
<proteinExistence type="predicted"/>
<dbReference type="EMBL" id="BNJF01000001">
    <property type="protein sequence ID" value="GHO42942.1"/>
    <property type="molecule type" value="Genomic_DNA"/>
</dbReference>
<evidence type="ECO:0008006" key="4">
    <source>
        <dbReference type="Google" id="ProtNLM"/>
    </source>
</evidence>
<sequence>MRKPMPLLRLVLSLDENLSALALAANQAALVLVSTQAHSGFQTRSKYKLELVTVSYYSMRAYCLATEYSTARIAVFAIHDVTLANLCDGGW</sequence>
<reference evidence="2" key="1">
    <citation type="submission" date="2020-10" db="EMBL/GenBank/DDBJ databases">
        <title>Taxonomic study of unclassified bacteria belonging to the class Ktedonobacteria.</title>
        <authorList>
            <person name="Yabe S."/>
            <person name="Wang C.M."/>
            <person name="Zheng Y."/>
            <person name="Sakai Y."/>
            <person name="Cavaletti L."/>
            <person name="Monciardini P."/>
            <person name="Donadio S."/>
        </authorList>
    </citation>
    <scope>NUCLEOTIDE SEQUENCE</scope>
    <source>
        <strain evidence="2">SOSP1-1</strain>
    </source>
</reference>
<gene>
    <name evidence="2" type="ORF">KSX_11050</name>
</gene>